<dbReference type="RefSeq" id="WP_146521730.1">
    <property type="nucleotide sequence ID" value="NZ_CP151726.1"/>
</dbReference>
<proteinExistence type="predicted"/>
<dbReference type="SUPFAM" id="SSF51161">
    <property type="entry name" value="Trimeric LpxA-like enzymes"/>
    <property type="match status" value="1"/>
</dbReference>
<dbReference type="InterPro" id="IPR001451">
    <property type="entry name" value="Hexapep"/>
</dbReference>
<reference evidence="1 2" key="1">
    <citation type="submission" date="2019-02" db="EMBL/GenBank/DDBJ databases">
        <title>Deep-cultivation of Planctomycetes and their phenomic and genomic characterization uncovers novel biology.</title>
        <authorList>
            <person name="Wiegand S."/>
            <person name="Jogler M."/>
            <person name="Boedeker C."/>
            <person name="Pinto D."/>
            <person name="Vollmers J."/>
            <person name="Rivas-Marin E."/>
            <person name="Kohn T."/>
            <person name="Peeters S.H."/>
            <person name="Heuer A."/>
            <person name="Rast P."/>
            <person name="Oberbeckmann S."/>
            <person name="Bunk B."/>
            <person name="Jeske O."/>
            <person name="Meyerdierks A."/>
            <person name="Storesund J.E."/>
            <person name="Kallscheuer N."/>
            <person name="Luecker S."/>
            <person name="Lage O.M."/>
            <person name="Pohl T."/>
            <person name="Merkel B.J."/>
            <person name="Hornburger P."/>
            <person name="Mueller R.-W."/>
            <person name="Bruemmer F."/>
            <person name="Labrenz M."/>
            <person name="Spormann A.M."/>
            <person name="Op Den Camp H."/>
            <person name="Overmann J."/>
            <person name="Amann R."/>
            <person name="Jetten M.S.M."/>
            <person name="Mascher T."/>
            <person name="Medema M.H."/>
            <person name="Devos D.P."/>
            <person name="Kaster A.-K."/>
            <person name="Ovreas L."/>
            <person name="Rohde M."/>
            <person name="Galperin M.Y."/>
            <person name="Jogler C."/>
        </authorList>
    </citation>
    <scope>NUCLEOTIDE SEQUENCE [LARGE SCALE GENOMIC DNA]</scope>
    <source>
        <strain evidence="1 2">Pla52n</strain>
    </source>
</reference>
<keyword evidence="2" id="KW-1185">Reference proteome</keyword>
<dbReference type="EMBL" id="SJPN01000005">
    <property type="protein sequence ID" value="TWU01283.1"/>
    <property type="molecule type" value="Genomic_DNA"/>
</dbReference>
<evidence type="ECO:0000313" key="2">
    <source>
        <dbReference type="Proteomes" id="UP000320176"/>
    </source>
</evidence>
<dbReference type="GO" id="GO:0016746">
    <property type="term" value="F:acyltransferase activity"/>
    <property type="evidence" value="ECO:0007669"/>
    <property type="project" value="UniProtKB-KW"/>
</dbReference>
<protein>
    <submittedName>
        <fullName evidence="1">UDP-2-acetamido-3-amino-2, 3-dideoxy-D-glucuronate N-acetyltransferase</fullName>
        <ecNumber evidence="1">2.3.1.201</ecNumber>
    </submittedName>
</protein>
<dbReference type="Pfam" id="PF00132">
    <property type="entry name" value="Hexapep"/>
    <property type="match status" value="1"/>
</dbReference>
<dbReference type="Proteomes" id="UP000320176">
    <property type="component" value="Unassembled WGS sequence"/>
</dbReference>
<dbReference type="InterPro" id="IPR011004">
    <property type="entry name" value="Trimer_LpxA-like_sf"/>
</dbReference>
<evidence type="ECO:0000313" key="1">
    <source>
        <dbReference type="EMBL" id="TWU01283.1"/>
    </source>
</evidence>
<comment type="caution">
    <text evidence="1">The sequence shown here is derived from an EMBL/GenBank/DDBJ whole genome shotgun (WGS) entry which is preliminary data.</text>
</comment>
<gene>
    <name evidence="1" type="primary">wbpD</name>
    <name evidence="1" type="ORF">Pla52n_46570</name>
</gene>
<dbReference type="OrthoDB" id="272049at2"/>
<keyword evidence="1" id="KW-0808">Transferase</keyword>
<dbReference type="CDD" id="cd04647">
    <property type="entry name" value="LbH_MAT_like"/>
    <property type="match status" value="1"/>
</dbReference>
<dbReference type="PANTHER" id="PTHR23416">
    <property type="entry name" value="SIALIC ACID SYNTHASE-RELATED"/>
    <property type="match status" value="1"/>
</dbReference>
<dbReference type="AlphaFoldDB" id="A0A5C6AMJ3"/>
<dbReference type="PANTHER" id="PTHR23416:SF78">
    <property type="entry name" value="LIPOPOLYSACCHARIDE BIOSYNTHESIS O-ACETYL TRANSFERASE WBBJ-RELATED"/>
    <property type="match status" value="1"/>
</dbReference>
<sequence>MNAHDSDNGGGTARSADVRRTVAPTANVGIKRSVQFAFLILALPRLLCYGITKRVIGSRALTSSSESIARVPGLRGVYLRQAFYRQVLSQCGRDVYLGWGSVFSMQEARVGERAYIGRNCSIGYADIGQEVMLADGVQILSGGREHDSTDSQRSMHDQGQTYQQVRIGDGAWIGAGAILMADIGEHAIVGAGAVVNRPIPAFSIAVGVPARVVKTRFLDPDSHSDAASPNQST</sequence>
<dbReference type="Gene3D" id="2.160.10.10">
    <property type="entry name" value="Hexapeptide repeat proteins"/>
    <property type="match status" value="1"/>
</dbReference>
<accession>A0A5C6AMJ3</accession>
<keyword evidence="1" id="KW-0012">Acyltransferase</keyword>
<dbReference type="EC" id="2.3.1.201" evidence="1"/>
<organism evidence="1 2">
    <name type="scientific">Stieleria varia</name>
    <dbReference type="NCBI Taxonomy" id="2528005"/>
    <lineage>
        <taxon>Bacteria</taxon>
        <taxon>Pseudomonadati</taxon>
        <taxon>Planctomycetota</taxon>
        <taxon>Planctomycetia</taxon>
        <taxon>Pirellulales</taxon>
        <taxon>Pirellulaceae</taxon>
        <taxon>Stieleria</taxon>
    </lineage>
</organism>
<dbReference type="InterPro" id="IPR051159">
    <property type="entry name" value="Hexapeptide_acetyltransf"/>
</dbReference>
<name>A0A5C6AMJ3_9BACT</name>